<dbReference type="EMBL" id="JACFXV010000069">
    <property type="protein sequence ID" value="MBA5779508.1"/>
    <property type="molecule type" value="Genomic_DNA"/>
</dbReference>
<evidence type="ECO:0000313" key="1">
    <source>
        <dbReference type="EMBL" id="MBA5778230.1"/>
    </source>
</evidence>
<evidence type="ECO:0000313" key="2">
    <source>
        <dbReference type="EMBL" id="MBA5778244.1"/>
    </source>
</evidence>
<evidence type="ECO:0000313" key="4">
    <source>
        <dbReference type="EMBL" id="MBA5779508.1"/>
    </source>
</evidence>
<dbReference type="EMBL" id="JACFXV010000060">
    <property type="protein sequence ID" value="MBA5778244.1"/>
    <property type="molecule type" value="Genomic_DNA"/>
</dbReference>
<evidence type="ECO:0000313" key="5">
    <source>
        <dbReference type="Proteomes" id="UP000541109"/>
    </source>
</evidence>
<name>A0A839AEJ0_9HYPH</name>
<accession>A0A839AEJ0</accession>
<protein>
    <submittedName>
        <fullName evidence="1">Uncharacterized protein</fullName>
    </submittedName>
</protein>
<evidence type="ECO:0000313" key="3">
    <source>
        <dbReference type="EMBL" id="MBA5779478.1"/>
    </source>
</evidence>
<dbReference type="Proteomes" id="UP000541109">
    <property type="component" value="Unassembled WGS sequence"/>
</dbReference>
<sequence>MISDVRTPMLDPSDPGLPEIETNDREALELATEAACKRFRKAHPDGVPNEMPFAPLSDDDAAAAEQRARRYASRGRMGDPVLWCDLGIAL</sequence>
<organism evidence="1 5">
    <name type="scientific">Stappia albiluteola</name>
    <dbReference type="NCBI Taxonomy" id="2758565"/>
    <lineage>
        <taxon>Bacteria</taxon>
        <taxon>Pseudomonadati</taxon>
        <taxon>Pseudomonadota</taxon>
        <taxon>Alphaproteobacteria</taxon>
        <taxon>Hyphomicrobiales</taxon>
        <taxon>Stappiaceae</taxon>
        <taxon>Stappia</taxon>
    </lineage>
</organism>
<dbReference type="EMBL" id="JACFXV010000059">
    <property type="protein sequence ID" value="MBA5778230.1"/>
    <property type="molecule type" value="Genomic_DNA"/>
</dbReference>
<dbReference type="AlphaFoldDB" id="A0A839AEJ0"/>
<comment type="caution">
    <text evidence="1">The sequence shown here is derived from an EMBL/GenBank/DDBJ whole genome shotgun (WGS) entry which is preliminary data.</text>
</comment>
<dbReference type="EMBL" id="JACFXV010000068">
    <property type="protein sequence ID" value="MBA5779478.1"/>
    <property type="molecule type" value="Genomic_DNA"/>
</dbReference>
<dbReference type="RefSeq" id="WP_182166288.1">
    <property type="nucleotide sequence ID" value="NZ_JACFXV010000059.1"/>
</dbReference>
<gene>
    <name evidence="1" type="ORF">H2509_13965</name>
    <name evidence="2" type="ORF">H2509_14035</name>
    <name evidence="3" type="ORF">H2509_20295</name>
    <name evidence="4" type="ORF">H2509_20450</name>
</gene>
<proteinExistence type="predicted"/>
<reference evidence="1 5" key="1">
    <citation type="submission" date="2020-07" db="EMBL/GenBank/DDBJ databases">
        <title>Stappia sp., F7233, whole genome shotgun sequencing project.</title>
        <authorList>
            <person name="Jiang S."/>
            <person name="Liu Z.W."/>
            <person name="Du Z.J."/>
        </authorList>
    </citation>
    <scope>NUCLEOTIDE SEQUENCE [LARGE SCALE GENOMIC DNA]</scope>
    <source>
        <strain evidence="1 5">F7233</strain>
    </source>
</reference>
<keyword evidence="5" id="KW-1185">Reference proteome</keyword>